<sequence>MKKYMNKYMKVIIPIILAITIISNIIVIWGFYVKSLGINIEKCLEGSPTRIIILIIGLIIFIVAESVAVFFIAKEEKKLSYKFNNIVYKREEKGWKRK</sequence>
<feature type="transmembrane region" description="Helical" evidence="1">
    <location>
        <begin position="12"/>
        <end position="31"/>
    </location>
</feature>
<dbReference type="HOGENOM" id="CLU_2328761_0_0_9"/>
<dbReference type="EMBL" id="AMEZ01000047">
    <property type="protein sequence ID" value="EKY27071.1"/>
    <property type="molecule type" value="Genomic_DNA"/>
</dbReference>
<dbReference type="RefSeq" id="WP_005213003.1">
    <property type="nucleotide sequence ID" value="NZ_KB291639.1"/>
</dbReference>
<keyword evidence="3" id="KW-1185">Reference proteome</keyword>
<protein>
    <submittedName>
        <fullName evidence="2">Uncharacterized protein</fullName>
    </submittedName>
</protein>
<dbReference type="Proteomes" id="UP000010420">
    <property type="component" value="Unassembled WGS sequence"/>
</dbReference>
<evidence type="ECO:0000256" key="1">
    <source>
        <dbReference type="SAM" id="Phobius"/>
    </source>
</evidence>
<keyword evidence="1" id="KW-0812">Transmembrane</keyword>
<name>L1QGJ9_9CLOT</name>
<organism evidence="2 3">
    <name type="scientific">Clostridium celatum DSM 1785</name>
    <dbReference type="NCBI Taxonomy" id="545697"/>
    <lineage>
        <taxon>Bacteria</taxon>
        <taxon>Bacillati</taxon>
        <taxon>Bacillota</taxon>
        <taxon>Clostridia</taxon>
        <taxon>Eubacteriales</taxon>
        <taxon>Clostridiaceae</taxon>
        <taxon>Clostridium</taxon>
    </lineage>
</organism>
<comment type="caution">
    <text evidence="2">The sequence shown here is derived from an EMBL/GenBank/DDBJ whole genome shotgun (WGS) entry which is preliminary data.</text>
</comment>
<proteinExistence type="predicted"/>
<feature type="transmembrane region" description="Helical" evidence="1">
    <location>
        <begin position="51"/>
        <end position="73"/>
    </location>
</feature>
<accession>L1QGJ9</accession>
<reference evidence="2 3" key="1">
    <citation type="submission" date="2012-05" db="EMBL/GenBank/DDBJ databases">
        <authorList>
            <person name="Weinstock G."/>
            <person name="Sodergren E."/>
            <person name="Lobos E.A."/>
            <person name="Fulton L."/>
            <person name="Fulton R."/>
            <person name="Courtney L."/>
            <person name="Fronick C."/>
            <person name="O'Laughlin M."/>
            <person name="Godfrey J."/>
            <person name="Wilson R.M."/>
            <person name="Miner T."/>
            <person name="Farmer C."/>
            <person name="Delehaunty K."/>
            <person name="Cordes M."/>
            <person name="Minx P."/>
            <person name="Tomlinson C."/>
            <person name="Chen J."/>
            <person name="Wollam A."/>
            <person name="Pepin K.H."/>
            <person name="Bhonagiri V."/>
            <person name="Zhang X."/>
            <person name="Suruliraj S."/>
            <person name="Warren W."/>
            <person name="Mitreva M."/>
            <person name="Mardis E.R."/>
            <person name="Wilson R.K."/>
        </authorList>
    </citation>
    <scope>NUCLEOTIDE SEQUENCE [LARGE SCALE GENOMIC DNA]</scope>
    <source>
        <strain evidence="2 3">DSM 1785</strain>
    </source>
</reference>
<gene>
    <name evidence="2" type="ORF">HMPREF0216_01554</name>
</gene>
<evidence type="ECO:0000313" key="2">
    <source>
        <dbReference type="EMBL" id="EKY27071.1"/>
    </source>
</evidence>
<dbReference type="PATRIC" id="fig|545697.3.peg.1529"/>
<dbReference type="AlphaFoldDB" id="L1QGJ9"/>
<evidence type="ECO:0000313" key="3">
    <source>
        <dbReference type="Proteomes" id="UP000010420"/>
    </source>
</evidence>
<keyword evidence="1" id="KW-1133">Transmembrane helix</keyword>
<keyword evidence="1" id="KW-0472">Membrane</keyword>